<dbReference type="HOGENOM" id="CLU_020336_53_0_1"/>
<dbReference type="InterPro" id="IPR000073">
    <property type="entry name" value="AB_hydrolase_1"/>
</dbReference>
<dbReference type="GO" id="GO:0005739">
    <property type="term" value="C:mitochondrion"/>
    <property type="evidence" value="ECO:0007669"/>
    <property type="project" value="TreeGrafter"/>
</dbReference>
<dbReference type="InterPro" id="IPR000639">
    <property type="entry name" value="Epox_hydrolase-like"/>
</dbReference>
<gene>
    <name evidence="4" type="ORF">SBOR_0207</name>
</gene>
<evidence type="ECO:0000313" key="5">
    <source>
        <dbReference type="Proteomes" id="UP000019487"/>
    </source>
</evidence>
<name>W9CXU7_SCLBF</name>
<dbReference type="Pfam" id="PF00561">
    <property type="entry name" value="Abhydrolase_1"/>
    <property type="match status" value="1"/>
</dbReference>
<evidence type="ECO:0000256" key="1">
    <source>
        <dbReference type="ARBA" id="ARBA00008645"/>
    </source>
</evidence>
<organism evidence="4 5">
    <name type="scientific">Sclerotinia borealis (strain F-4128)</name>
    <dbReference type="NCBI Taxonomy" id="1432307"/>
    <lineage>
        <taxon>Eukaryota</taxon>
        <taxon>Fungi</taxon>
        <taxon>Dikarya</taxon>
        <taxon>Ascomycota</taxon>
        <taxon>Pezizomycotina</taxon>
        <taxon>Leotiomycetes</taxon>
        <taxon>Helotiales</taxon>
        <taxon>Sclerotiniaceae</taxon>
        <taxon>Sclerotinia</taxon>
    </lineage>
</organism>
<dbReference type="STRING" id="1432307.W9CXU7"/>
<dbReference type="AlphaFoldDB" id="W9CXU7"/>
<proteinExistence type="inferred from homology"/>
<evidence type="ECO:0000313" key="4">
    <source>
        <dbReference type="EMBL" id="ESZ99445.1"/>
    </source>
</evidence>
<evidence type="ECO:0000256" key="2">
    <source>
        <dbReference type="ARBA" id="ARBA00022801"/>
    </source>
</evidence>
<dbReference type="PANTHER" id="PTHR46118:SF4">
    <property type="entry name" value="PROTEIN ABHD11"/>
    <property type="match status" value="1"/>
</dbReference>
<dbReference type="EMBL" id="AYSA01000006">
    <property type="protein sequence ID" value="ESZ99445.1"/>
    <property type="molecule type" value="Genomic_DNA"/>
</dbReference>
<dbReference type="SUPFAM" id="SSF53474">
    <property type="entry name" value="alpha/beta-Hydrolases"/>
    <property type="match status" value="1"/>
</dbReference>
<dbReference type="InterPro" id="IPR029058">
    <property type="entry name" value="AB_hydrolase_fold"/>
</dbReference>
<protein>
    <recommendedName>
        <fullName evidence="3">AB hydrolase-1 domain-containing protein</fullName>
    </recommendedName>
</protein>
<dbReference type="PRINTS" id="PR00412">
    <property type="entry name" value="EPOXHYDRLASE"/>
</dbReference>
<evidence type="ECO:0000259" key="3">
    <source>
        <dbReference type="Pfam" id="PF00561"/>
    </source>
</evidence>
<accession>W9CXU7</accession>
<keyword evidence="5" id="KW-1185">Reference proteome</keyword>
<dbReference type="ESTHER" id="9helo-w9cxu7">
    <property type="family name" value="ABHD11-Acetyl_transferase"/>
</dbReference>
<dbReference type="Proteomes" id="UP000019487">
    <property type="component" value="Unassembled WGS sequence"/>
</dbReference>
<dbReference type="OrthoDB" id="8119704at2759"/>
<dbReference type="Gene3D" id="3.40.50.1820">
    <property type="entry name" value="alpha/beta hydrolase"/>
    <property type="match status" value="1"/>
</dbReference>
<dbReference type="PANTHER" id="PTHR46118">
    <property type="entry name" value="PROTEIN ABHD11"/>
    <property type="match status" value="1"/>
</dbReference>
<dbReference type="GO" id="GO:0052689">
    <property type="term" value="F:carboxylic ester hydrolase activity"/>
    <property type="evidence" value="ECO:0007669"/>
    <property type="project" value="TreeGrafter"/>
</dbReference>
<dbReference type="FunFam" id="3.40.50.1820:FF:000039">
    <property type="entry name" value="Esterase ybfF"/>
    <property type="match status" value="1"/>
</dbReference>
<feature type="domain" description="AB hydrolase-1" evidence="3">
    <location>
        <begin position="51"/>
        <end position="285"/>
    </location>
</feature>
<keyword evidence="2" id="KW-0378">Hydrolase</keyword>
<dbReference type="PRINTS" id="PR00111">
    <property type="entry name" value="ABHYDROLASE"/>
</dbReference>
<sequence>MASFLKFNISPRLLSPNLLRVCRRNYSLSSTVSLAFDLHEPAKASSNAPRAIIFMHGLFGSKKNNRSISKALARDLGRPVYAVDLRNHGDSPHHPKHDYTAMADDVAGFITEHKLTGPTLIGHSMGAKTAMALALKSPEMVEDIVSVDNAPIDAALLSNFGKYIQGMRRIEEAGVSKQTEADNILQDYEKELPIRQFLLGNLMRAEDKTQKFKVPLKILGAALNNLGDFPFKDPDSIHFNKPTLFVRGTKSHYVPDEALPIIGKFFPRFELADIDAGHWLISEKPEEFRQAVVEFLKQKE</sequence>
<reference evidence="4 5" key="1">
    <citation type="journal article" date="2014" name="Genome Announc.">
        <title>Draft genome sequence of Sclerotinia borealis, a psychrophilic plant pathogenic fungus.</title>
        <authorList>
            <person name="Mardanov A.V."/>
            <person name="Beletsky A.V."/>
            <person name="Kadnikov V.V."/>
            <person name="Ignatov A.N."/>
            <person name="Ravin N.V."/>
        </authorList>
    </citation>
    <scope>NUCLEOTIDE SEQUENCE [LARGE SCALE GENOMIC DNA]</scope>
    <source>
        <strain evidence="5">F-4157</strain>
    </source>
</reference>
<comment type="caution">
    <text evidence="4">The sequence shown here is derived from an EMBL/GenBank/DDBJ whole genome shotgun (WGS) entry which is preliminary data.</text>
</comment>
<comment type="similarity">
    <text evidence="1">Belongs to the AB hydrolase superfamily.</text>
</comment>